<feature type="region of interest" description="Disordered" evidence="1">
    <location>
        <begin position="1"/>
        <end position="31"/>
    </location>
</feature>
<evidence type="ECO:0000313" key="3">
    <source>
        <dbReference type="Proteomes" id="UP000807025"/>
    </source>
</evidence>
<evidence type="ECO:0000256" key="1">
    <source>
        <dbReference type="SAM" id="MobiDB-lite"/>
    </source>
</evidence>
<accession>A0A9P5ZPC3</accession>
<reference evidence="2" key="1">
    <citation type="submission" date="2020-11" db="EMBL/GenBank/DDBJ databases">
        <authorList>
            <consortium name="DOE Joint Genome Institute"/>
            <person name="Ahrendt S."/>
            <person name="Riley R."/>
            <person name="Andreopoulos W."/>
            <person name="Labutti K."/>
            <person name="Pangilinan J."/>
            <person name="Ruiz-Duenas F.J."/>
            <person name="Barrasa J.M."/>
            <person name="Sanchez-Garcia M."/>
            <person name="Camarero S."/>
            <person name="Miyauchi S."/>
            <person name="Serrano A."/>
            <person name="Linde D."/>
            <person name="Babiker R."/>
            <person name="Drula E."/>
            <person name="Ayuso-Fernandez I."/>
            <person name="Pacheco R."/>
            <person name="Padilla G."/>
            <person name="Ferreira P."/>
            <person name="Barriuso J."/>
            <person name="Kellner H."/>
            <person name="Castanera R."/>
            <person name="Alfaro M."/>
            <person name="Ramirez L."/>
            <person name="Pisabarro A.G."/>
            <person name="Kuo A."/>
            <person name="Tritt A."/>
            <person name="Lipzen A."/>
            <person name="He G."/>
            <person name="Yan M."/>
            <person name="Ng V."/>
            <person name="Cullen D."/>
            <person name="Martin F."/>
            <person name="Rosso M.-N."/>
            <person name="Henrissat B."/>
            <person name="Hibbett D."/>
            <person name="Martinez A.T."/>
            <person name="Grigoriev I.V."/>
        </authorList>
    </citation>
    <scope>NUCLEOTIDE SEQUENCE</scope>
    <source>
        <strain evidence="2">ATCC 90797</strain>
    </source>
</reference>
<dbReference type="EMBL" id="MU154618">
    <property type="protein sequence ID" value="KAF9491494.1"/>
    <property type="molecule type" value="Genomic_DNA"/>
</dbReference>
<name>A0A9P5ZPC3_PLEER</name>
<keyword evidence="3" id="KW-1185">Reference proteome</keyword>
<evidence type="ECO:0000313" key="2">
    <source>
        <dbReference type="EMBL" id="KAF9491494.1"/>
    </source>
</evidence>
<dbReference type="AlphaFoldDB" id="A0A9P5ZPC3"/>
<comment type="caution">
    <text evidence="2">The sequence shown here is derived from an EMBL/GenBank/DDBJ whole genome shotgun (WGS) entry which is preliminary data.</text>
</comment>
<organism evidence="2 3">
    <name type="scientific">Pleurotus eryngii</name>
    <name type="common">Boletus of the steppes</name>
    <dbReference type="NCBI Taxonomy" id="5323"/>
    <lineage>
        <taxon>Eukaryota</taxon>
        <taxon>Fungi</taxon>
        <taxon>Dikarya</taxon>
        <taxon>Basidiomycota</taxon>
        <taxon>Agaricomycotina</taxon>
        <taxon>Agaricomycetes</taxon>
        <taxon>Agaricomycetidae</taxon>
        <taxon>Agaricales</taxon>
        <taxon>Pleurotineae</taxon>
        <taxon>Pleurotaceae</taxon>
        <taxon>Pleurotus</taxon>
    </lineage>
</organism>
<protein>
    <submittedName>
        <fullName evidence="2">Uncharacterized protein</fullName>
    </submittedName>
</protein>
<dbReference type="Proteomes" id="UP000807025">
    <property type="component" value="Unassembled WGS sequence"/>
</dbReference>
<gene>
    <name evidence="2" type="ORF">BDN71DRAFT_1452844</name>
</gene>
<sequence>MQAMTRISTPTSGQANGTKQPPRATTDAPSTVYIYNTHPASMHHHTSPSTTEWKRLCISSPLTDANSYPL</sequence>
<proteinExistence type="predicted"/>
<feature type="compositionally biased region" description="Polar residues" evidence="1">
    <location>
        <begin position="1"/>
        <end position="19"/>
    </location>
</feature>